<dbReference type="InterPro" id="IPR029058">
    <property type="entry name" value="AB_hydrolase_fold"/>
</dbReference>
<dbReference type="SUPFAM" id="SSF53474">
    <property type="entry name" value="alpha/beta-Hydrolases"/>
    <property type="match status" value="1"/>
</dbReference>
<dbReference type="RefSeq" id="WP_048794878.1">
    <property type="nucleotide sequence ID" value="NZ_AP021873.1"/>
</dbReference>
<dbReference type="GO" id="GO:0016787">
    <property type="term" value="F:hydrolase activity"/>
    <property type="evidence" value="ECO:0007669"/>
    <property type="project" value="UniProtKB-KW"/>
</dbReference>
<dbReference type="EMBL" id="VOUQ01000002">
    <property type="protein sequence ID" value="TXE36897.1"/>
    <property type="molecule type" value="Genomic_DNA"/>
</dbReference>
<accession>A0A5C7CJC5</accession>
<dbReference type="Gene3D" id="3.40.50.1820">
    <property type="entry name" value="alpha/beta hydrolase"/>
    <property type="match status" value="1"/>
</dbReference>
<keyword evidence="1" id="KW-0378">Hydrolase</keyword>
<evidence type="ECO:0000313" key="1">
    <source>
        <dbReference type="EMBL" id="TXE36897.1"/>
    </source>
</evidence>
<evidence type="ECO:0000313" key="2">
    <source>
        <dbReference type="Proteomes" id="UP000321126"/>
    </source>
</evidence>
<proteinExistence type="predicted"/>
<reference evidence="1 2" key="1">
    <citation type="submission" date="2019-07" db="EMBL/GenBank/DDBJ databases">
        <title>Serratia strains were isolated from fresh produce.</title>
        <authorList>
            <person name="Cho G.-S."/>
            <person name="Stein M."/>
            <person name="Lee W."/>
            <person name="Suh S.H."/>
            <person name="Franz C.M.A.P."/>
        </authorList>
    </citation>
    <scope>NUCLEOTIDE SEQUENCE [LARGE SCALE GENOMIC DNA]</scope>
    <source>
        <strain evidence="1 2">S16</strain>
    </source>
</reference>
<name>A0A5C7CJC5_SERMA</name>
<dbReference type="AlphaFoldDB" id="A0A5C7CJC5"/>
<gene>
    <name evidence="1" type="ORF">FOT62_07970</name>
</gene>
<sequence>MTQTTSTPSREEADAIVESMVAIFSKPIRSPVIGKPTDFGLQYEDVFFPALDGVPLEAWFIPCVGSDKVIICNHPVWCSRTGLPADREPWRSIGAAGGNDFAFSFLPDYKILHDAGYNVLAYDLRNLGLSGEANGGIGSIGVLEARDVVGSLNYVRSRPDLKGKKIGLFSRCMGGNATFFAMAKYPEQFNDVRCVVMPQPISMRAAVGVATELAGIPDRLDEIDERLAMVTSFHLDDMDPSVPARTNTSVPTFIYQVHDDVMTRPSDVQNIFDSMPVKEKQLHWIRNTTHRWDGYLYFQREPKLMLDWFNNYMS</sequence>
<comment type="caution">
    <text evidence="1">The sequence shown here is derived from an EMBL/GenBank/DDBJ whole genome shotgun (WGS) entry which is preliminary data.</text>
</comment>
<dbReference type="Proteomes" id="UP000321126">
    <property type="component" value="Unassembled WGS sequence"/>
</dbReference>
<protein>
    <submittedName>
        <fullName evidence="1">Alpha/beta hydrolase</fullName>
    </submittedName>
</protein>
<organism evidence="1 2">
    <name type="scientific">Serratia marcescens</name>
    <dbReference type="NCBI Taxonomy" id="615"/>
    <lineage>
        <taxon>Bacteria</taxon>
        <taxon>Pseudomonadati</taxon>
        <taxon>Pseudomonadota</taxon>
        <taxon>Gammaproteobacteria</taxon>
        <taxon>Enterobacterales</taxon>
        <taxon>Yersiniaceae</taxon>
        <taxon>Serratia</taxon>
    </lineage>
</organism>